<sequence>MDNINKLTYLNELETLMKVFDKEIKSRMDWRCTFVALGCGLIGDMCRYVEGSISD</sequence>
<proteinExistence type="predicted"/>
<dbReference type="EMBL" id="JAVIJP010000005">
    <property type="protein sequence ID" value="KAL3652169.1"/>
    <property type="molecule type" value="Genomic_DNA"/>
</dbReference>
<evidence type="ECO:0000313" key="2">
    <source>
        <dbReference type="Proteomes" id="UP001632038"/>
    </source>
</evidence>
<comment type="caution">
    <text evidence="1">The sequence shown here is derived from an EMBL/GenBank/DDBJ whole genome shotgun (WGS) entry which is preliminary data.</text>
</comment>
<dbReference type="AlphaFoldDB" id="A0ABD3ED87"/>
<name>A0ABD3ED87_9LAMI</name>
<organism evidence="1 2">
    <name type="scientific">Castilleja foliolosa</name>
    <dbReference type="NCBI Taxonomy" id="1961234"/>
    <lineage>
        <taxon>Eukaryota</taxon>
        <taxon>Viridiplantae</taxon>
        <taxon>Streptophyta</taxon>
        <taxon>Embryophyta</taxon>
        <taxon>Tracheophyta</taxon>
        <taxon>Spermatophyta</taxon>
        <taxon>Magnoliopsida</taxon>
        <taxon>eudicotyledons</taxon>
        <taxon>Gunneridae</taxon>
        <taxon>Pentapetalae</taxon>
        <taxon>asterids</taxon>
        <taxon>lamiids</taxon>
        <taxon>Lamiales</taxon>
        <taxon>Orobanchaceae</taxon>
        <taxon>Pedicularideae</taxon>
        <taxon>Castillejinae</taxon>
        <taxon>Castilleja</taxon>
    </lineage>
</organism>
<keyword evidence="2" id="KW-1185">Reference proteome</keyword>
<gene>
    <name evidence="1" type="ORF">CASFOL_001850</name>
</gene>
<protein>
    <submittedName>
        <fullName evidence="1">Uncharacterized protein</fullName>
    </submittedName>
</protein>
<dbReference type="Proteomes" id="UP001632038">
    <property type="component" value="Unassembled WGS sequence"/>
</dbReference>
<evidence type="ECO:0000313" key="1">
    <source>
        <dbReference type="EMBL" id="KAL3652169.1"/>
    </source>
</evidence>
<reference evidence="2" key="1">
    <citation type="journal article" date="2024" name="IScience">
        <title>Strigolactones Initiate the Formation of Haustorium-like Structures in Castilleja.</title>
        <authorList>
            <person name="Buerger M."/>
            <person name="Peterson D."/>
            <person name="Chory J."/>
        </authorList>
    </citation>
    <scope>NUCLEOTIDE SEQUENCE [LARGE SCALE GENOMIC DNA]</scope>
</reference>
<accession>A0ABD3ED87</accession>